<dbReference type="Gene3D" id="3.40.50.261">
    <property type="entry name" value="Succinyl-CoA synthetase domains"/>
    <property type="match status" value="2"/>
</dbReference>
<dbReference type="GO" id="GO:0046872">
    <property type="term" value="F:metal ion binding"/>
    <property type="evidence" value="ECO:0007669"/>
    <property type="project" value="InterPro"/>
</dbReference>
<dbReference type="AlphaFoldDB" id="A0A1B7LZF9"/>
<comment type="caution">
    <text evidence="5">The sequence shown here is derived from an EMBL/GenBank/DDBJ whole genome shotgun (WGS) entry which is preliminary data.</text>
</comment>
<gene>
    <name evidence="5" type="ORF">A6F49_10370</name>
</gene>
<dbReference type="Gene3D" id="3.40.630.30">
    <property type="match status" value="1"/>
</dbReference>
<evidence type="ECO:0000313" key="6">
    <source>
        <dbReference type="Proteomes" id="UP000078292"/>
    </source>
</evidence>
<dbReference type="CDD" id="cd04301">
    <property type="entry name" value="NAT_SF"/>
    <property type="match status" value="1"/>
</dbReference>
<name>A0A1B7LZF9_9MICC</name>
<dbReference type="RefSeq" id="WP_043057913.1">
    <property type="nucleotide sequence ID" value="NZ_LXEY01000018.1"/>
</dbReference>
<keyword evidence="6" id="KW-1185">Reference proteome</keyword>
<dbReference type="InterPro" id="IPR011761">
    <property type="entry name" value="ATP-grasp"/>
</dbReference>
<dbReference type="Gene3D" id="3.30.1490.20">
    <property type="entry name" value="ATP-grasp fold, A domain"/>
    <property type="match status" value="1"/>
</dbReference>
<feature type="region of interest" description="Disordered" evidence="2">
    <location>
        <begin position="432"/>
        <end position="457"/>
    </location>
</feature>
<dbReference type="Pfam" id="PF13380">
    <property type="entry name" value="CoA_binding_2"/>
    <property type="match status" value="1"/>
</dbReference>
<dbReference type="Gene3D" id="3.40.50.720">
    <property type="entry name" value="NAD(P)-binding Rossmann-like Domain"/>
    <property type="match status" value="1"/>
</dbReference>
<evidence type="ECO:0000256" key="1">
    <source>
        <dbReference type="PROSITE-ProRule" id="PRU00409"/>
    </source>
</evidence>
<dbReference type="SUPFAM" id="SSF56059">
    <property type="entry name" value="Glutathione synthetase ATP-binding domain-like"/>
    <property type="match status" value="1"/>
</dbReference>
<dbReference type="SUPFAM" id="SSF52210">
    <property type="entry name" value="Succinyl-CoA synthetase domains"/>
    <property type="match status" value="2"/>
</dbReference>
<dbReference type="InterPro" id="IPR013815">
    <property type="entry name" value="ATP_grasp_subdomain_1"/>
</dbReference>
<protein>
    <submittedName>
        <fullName evidence="5">GCN5 family acetyltransferase</fullName>
    </submittedName>
</protein>
<evidence type="ECO:0000256" key="2">
    <source>
        <dbReference type="SAM" id="MobiDB-lite"/>
    </source>
</evidence>
<dbReference type="PROSITE" id="PS50975">
    <property type="entry name" value="ATP_GRASP"/>
    <property type="match status" value="1"/>
</dbReference>
<dbReference type="OrthoDB" id="190266at2"/>
<organism evidence="5 6">
    <name type="scientific">Enteractinococcus helveticum</name>
    <dbReference type="NCBI Taxonomy" id="1837282"/>
    <lineage>
        <taxon>Bacteria</taxon>
        <taxon>Bacillati</taxon>
        <taxon>Actinomycetota</taxon>
        <taxon>Actinomycetes</taxon>
        <taxon>Micrococcales</taxon>
        <taxon>Micrococcaceae</taxon>
    </lineage>
</organism>
<feature type="domain" description="N-acetyltransferase" evidence="4">
    <location>
        <begin position="26"/>
        <end position="177"/>
    </location>
</feature>
<evidence type="ECO:0000313" key="5">
    <source>
        <dbReference type="EMBL" id="OAV60878.1"/>
    </source>
</evidence>
<dbReference type="SUPFAM" id="SSF55729">
    <property type="entry name" value="Acyl-CoA N-acyltransferases (Nat)"/>
    <property type="match status" value="1"/>
</dbReference>
<dbReference type="Gene3D" id="3.30.470.20">
    <property type="entry name" value="ATP-grasp fold, B domain"/>
    <property type="match status" value="1"/>
</dbReference>
<dbReference type="Pfam" id="PF13302">
    <property type="entry name" value="Acetyltransf_3"/>
    <property type="match status" value="1"/>
</dbReference>
<dbReference type="InterPro" id="IPR003781">
    <property type="entry name" value="CoA-bd"/>
</dbReference>
<evidence type="ECO:0000259" key="3">
    <source>
        <dbReference type="PROSITE" id="PS50975"/>
    </source>
</evidence>
<dbReference type="PANTHER" id="PTHR42793:SF1">
    <property type="entry name" value="PEPTIDYL-LYSINE N-ACETYLTRANSFERASE PATZ"/>
    <property type="match status" value="1"/>
</dbReference>
<dbReference type="PROSITE" id="PS51186">
    <property type="entry name" value="GNAT"/>
    <property type="match status" value="1"/>
</dbReference>
<dbReference type="GO" id="GO:0016747">
    <property type="term" value="F:acyltransferase activity, transferring groups other than amino-acyl groups"/>
    <property type="evidence" value="ECO:0007669"/>
    <property type="project" value="InterPro"/>
</dbReference>
<feature type="domain" description="ATP-grasp" evidence="3">
    <location>
        <begin position="699"/>
        <end position="736"/>
    </location>
</feature>
<dbReference type="EMBL" id="LXEY01000018">
    <property type="protein sequence ID" value="OAV60878.1"/>
    <property type="molecule type" value="Genomic_DNA"/>
</dbReference>
<dbReference type="SMART" id="SM00881">
    <property type="entry name" value="CoA_binding"/>
    <property type="match status" value="1"/>
</dbReference>
<dbReference type="PANTHER" id="PTHR42793">
    <property type="entry name" value="COA BINDING DOMAIN CONTAINING PROTEIN"/>
    <property type="match status" value="1"/>
</dbReference>
<evidence type="ECO:0000259" key="4">
    <source>
        <dbReference type="PROSITE" id="PS51186"/>
    </source>
</evidence>
<dbReference type="InterPro" id="IPR016181">
    <property type="entry name" value="Acyl_CoA_acyltransferase"/>
</dbReference>
<dbReference type="Pfam" id="PF13607">
    <property type="entry name" value="Succ_CoA_lig"/>
    <property type="match status" value="1"/>
</dbReference>
<dbReference type="InterPro" id="IPR036291">
    <property type="entry name" value="NAD(P)-bd_dom_sf"/>
</dbReference>
<keyword evidence="1" id="KW-0547">Nucleotide-binding</keyword>
<dbReference type="GO" id="GO:0005524">
    <property type="term" value="F:ATP binding"/>
    <property type="evidence" value="ECO:0007669"/>
    <property type="project" value="UniProtKB-UniRule"/>
</dbReference>
<dbReference type="InterPro" id="IPR000182">
    <property type="entry name" value="GNAT_dom"/>
</dbReference>
<accession>A0A1B7LZF9</accession>
<keyword evidence="5" id="KW-0808">Transferase</keyword>
<dbReference type="SUPFAM" id="SSF51735">
    <property type="entry name" value="NAD(P)-binding Rossmann-fold domains"/>
    <property type="match status" value="1"/>
</dbReference>
<reference evidence="5 6" key="1">
    <citation type="submission" date="2016-04" db="EMBL/GenBank/DDBJ databases">
        <title>First whole genome shotgun sequence of the bacterium Enteractinococcus sp. strain UASWS1574.</title>
        <authorList>
            <person name="Crovadore J."/>
            <person name="Chablais R."/>
            <person name="Lefort F."/>
        </authorList>
    </citation>
    <scope>NUCLEOTIDE SEQUENCE [LARGE SCALE GENOMIC DNA]</scope>
    <source>
        <strain evidence="5 6">UASWS1574</strain>
    </source>
</reference>
<dbReference type="InterPro" id="IPR016102">
    <property type="entry name" value="Succinyl-CoA_synth-like"/>
</dbReference>
<sequence length="917" mass="99720">MAEQITKRPYPAHWEADVLLRDGATARLRPVSPDDAEALQKMHEGQSQDSIYFRYFTYKSQLSAKELERFTVVDYVDRVAFVILLGDELLGIGRYDRLSESTEAEVAFNIADAHQGRGLGSILMEHLAAAARENGIRSFVAEVLPENRKMLTVFQAAGFDIKRSFEDGVVVVEFPVDPTARVRAVMESREHRAEAQSVAELLRPESIAVIGASRQWGSIGFALIENIIEGGYTGPVYGINKDAFEVAGMISRASLAQVPQHIDLAVIAVPYDQIRSVVQDCAAHGVKGLLIVTDGFDGEEGLAEQRRLVRVARAHGMRVIGPASAGIINTDPQISLNASVSPALPQHGSIGLFSQSAPIGAMLFTAATQRGIGISSMINAGNRADVSGNDAMQYLEDDRSTSAVGLYLESFGNPRKFSRIVRRLARKKPVVVSRSHGMGRRIPPGHATRTTEAPHGTVPSMLRQAGAIETDSYTAMMDILQVLACQPVPAGPRLTVIGNAPALNRLTVENARTAGLEVVGVQDIRMLDAEHPVEETIQAVTQTIETVVQSGQTDAIIALVQSGMYQQEGDAVKVAQAINEVAGDTDVTILASFTSVLEKNFRPTSVISNGKLRQGPVDEGDDAERVKPKQFGLPIYASAEQAVHVLSELVQYRAWREAERGIAIEYEDIDRYKAEELVNEWTQDATGTELVKLSRAQTDELLECYGINVLPSRRFQTIEEALDYADEFGYPVALKADNTILRHRLDLGGVRLNIETPEGLRANIESMREVLAPYGSPSIEVQTMAPAGQGCIVAAVEDPLVGPVISFGISGDAVELLDDWVHVVPPLSDQDLERLIRTPRASAKLFGYGDIPAVDVEGIKDLLARVSQLKDDLPQVARIRFNPLLAASEATTVLKAEIYIANAAVRTDSARRALLNH</sequence>
<dbReference type="InterPro" id="IPR032875">
    <property type="entry name" value="Succ_CoA_lig_flav_dom"/>
</dbReference>
<keyword evidence="1" id="KW-0067">ATP-binding</keyword>
<dbReference type="STRING" id="1837282.A6F49_10370"/>
<dbReference type="Pfam" id="PF13549">
    <property type="entry name" value="ATP-grasp_5"/>
    <property type="match status" value="1"/>
</dbReference>
<dbReference type="Proteomes" id="UP000078292">
    <property type="component" value="Unassembled WGS sequence"/>
</dbReference>
<proteinExistence type="predicted"/>